<dbReference type="Proteomes" id="UP000298274">
    <property type="component" value="Chromosome"/>
</dbReference>
<gene>
    <name evidence="1" type="ORF">E4167_15375</name>
</gene>
<sequence>MSRIIADFKSDWHDQLLEQMRSIWGDQVEEIKRDELPFRFFDSLRRDISPRPRRIEIADNFVCPAGFENGWKNLQKKIEAGESLKPHQSKAHRSISNQDGLLDDWGVHHFHLGIKPHSLFPDLVERTPPVIFALVTDEIFYAINTYEHQGWASTEIVEALHQNWPDAIHRYVVQGVPSDPMTESERTTVRKKRANCVVTVEDGTVYGPLGGLVSASGMTVEAVMRTDAFHKEIESFQHAVEESVEQIVSQLRNLGHTAVGDLRAKYVILDGEMAVGLPDLGLILKMAFDPLDGELLSGKGAGWKRFVLCVKKRCGRSSLGTEQWILFAVGQKLQQRVGRNVVRARFNKQKTLKIIKDF</sequence>
<accession>A0A4P7Y740</accession>
<dbReference type="EMBL" id="CP039631">
    <property type="protein sequence ID" value="QCG66270.1"/>
    <property type="molecule type" value="Genomic_DNA"/>
</dbReference>
<organism evidence="1 2">
    <name type="scientific">Pseudomonas veronii</name>
    <dbReference type="NCBI Taxonomy" id="76761"/>
    <lineage>
        <taxon>Bacteria</taxon>
        <taxon>Pseudomonadati</taxon>
        <taxon>Pseudomonadota</taxon>
        <taxon>Gammaproteobacteria</taxon>
        <taxon>Pseudomonadales</taxon>
        <taxon>Pseudomonadaceae</taxon>
        <taxon>Pseudomonas</taxon>
    </lineage>
</organism>
<proteinExistence type="predicted"/>
<evidence type="ECO:0000313" key="1">
    <source>
        <dbReference type="EMBL" id="QCG66270.1"/>
    </source>
</evidence>
<evidence type="ECO:0000313" key="2">
    <source>
        <dbReference type="Proteomes" id="UP000298274"/>
    </source>
</evidence>
<name>A0A4P7Y740_PSEVE</name>
<dbReference type="AlphaFoldDB" id="A0A4P7Y740"/>
<dbReference type="RefSeq" id="WP_141123222.1">
    <property type="nucleotide sequence ID" value="NZ_CP039631.3"/>
</dbReference>
<protein>
    <submittedName>
        <fullName evidence="1">Uncharacterized protein</fullName>
    </submittedName>
</protein>
<reference evidence="2" key="1">
    <citation type="submission" date="2019-04" db="EMBL/GenBank/DDBJ databases">
        <title>Complete genome sequence of Pseudomonas veronii strain PVy, a versatile degrader capable of using multiple contaminants as sole carbon sources.</title>
        <authorList>
            <person name="Lopez-Echartea E."/>
            <person name="Ridl J."/>
            <person name="Pajer P."/>
            <person name="Strejcek M."/>
            <person name="Suman J."/>
            <person name="Uhlik O."/>
        </authorList>
    </citation>
    <scope>NUCLEOTIDE SEQUENCE [LARGE SCALE GENOMIC DNA]</scope>
    <source>
        <strain evidence="2">Pvy</strain>
    </source>
</reference>